<dbReference type="AlphaFoldDB" id="A0AAV5UZZ1"/>
<proteinExistence type="predicted"/>
<organism evidence="1 2">
    <name type="scientific">Pristionchus fissidentatus</name>
    <dbReference type="NCBI Taxonomy" id="1538716"/>
    <lineage>
        <taxon>Eukaryota</taxon>
        <taxon>Metazoa</taxon>
        <taxon>Ecdysozoa</taxon>
        <taxon>Nematoda</taxon>
        <taxon>Chromadorea</taxon>
        <taxon>Rhabditida</taxon>
        <taxon>Rhabditina</taxon>
        <taxon>Diplogasteromorpha</taxon>
        <taxon>Diplogasteroidea</taxon>
        <taxon>Neodiplogasteridae</taxon>
        <taxon>Pristionchus</taxon>
    </lineage>
</organism>
<evidence type="ECO:0000313" key="2">
    <source>
        <dbReference type="Proteomes" id="UP001432322"/>
    </source>
</evidence>
<sequence>VYIDLYPSAAADSYPNYDAAHIRIDRDWYKPVTTNTLIFGEETVKDQPLDVEAPSTGWWRVDVHKVGEIISPVLSQDFWSDVRTFKISLDDIKTITILSDFVDYNYVHFFMKLPNDNLPPVTYDHFKDVIHTAGAMIIQEFPNFPVGAHIEMSVWLQAHG</sequence>
<evidence type="ECO:0000313" key="1">
    <source>
        <dbReference type="EMBL" id="GMT12856.1"/>
    </source>
</evidence>
<accession>A0AAV5UZZ1</accession>
<reference evidence="1" key="1">
    <citation type="submission" date="2023-10" db="EMBL/GenBank/DDBJ databases">
        <title>Genome assembly of Pristionchus species.</title>
        <authorList>
            <person name="Yoshida K."/>
            <person name="Sommer R.J."/>
        </authorList>
    </citation>
    <scope>NUCLEOTIDE SEQUENCE</scope>
    <source>
        <strain evidence="1">RS5133</strain>
    </source>
</reference>
<dbReference type="EMBL" id="BTSY01000002">
    <property type="protein sequence ID" value="GMT12856.1"/>
    <property type="molecule type" value="Genomic_DNA"/>
</dbReference>
<feature type="non-terminal residue" evidence="1">
    <location>
        <position position="160"/>
    </location>
</feature>
<comment type="caution">
    <text evidence="1">The sequence shown here is derived from an EMBL/GenBank/DDBJ whole genome shotgun (WGS) entry which is preliminary data.</text>
</comment>
<keyword evidence="2" id="KW-1185">Reference proteome</keyword>
<dbReference type="Proteomes" id="UP001432322">
    <property type="component" value="Unassembled WGS sequence"/>
</dbReference>
<protein>
    <submittedName>
        <fullName evidence="1">Uncharacterized protein</fullName>
    </submittedName>
</protein>
<feature type="non-terminal residue" evidence="1">
    <location>
        <position position="1"/>
    </location>
</feature>
<name>A0AAV5UZZ1_9BILA</name>
<gene>
    <name evidence="1" type="ORF">PFISCL1PPCAC_4153</name>
</gene>